<dbReference type="GO" id="GO:0016746">
    <property type="term" value="F:acyltransferase activity"/>
    <property type="evidence" value="ECO:0007669"/>
    <property type="project" value="UniProtKB-KW"/>
</dbReference>
<reference evidence="5 6" key="1">
    <citation type="submission" date="2021-06" db="EMBL/GenBank/DDBJ databases">
        <title>Rheinheimera indica sp. nov., isolated from deep-sea sediment.</title>
        <authorList>
            <person name="Wang Z."/>
            <person name="Zhang X.-Y."/>
        </authorList>
    </citation>
    <scope>NUCLEOTIDE SEQUENCE [LARGE SCALE GENOMIC DNA]</scope>
    <source>
        <strain evidence="5 6">SM2107</strain>
    </source>
</reference>
<dbReference type="SMART" id="SM00563">
    <property type="entry name" value="PlsC"/>
    <property type="match status" value="1"/>
</dbReference>
<dbReference type="CDD" id="cd07986">
    <property type="entry name" value="LPLAT_ACT14924-like"/>
    <property type="match status" value="1"/>
</dbReference>
<gene>
    <name evidence="5" type="ORF">KQY15_10025</name>
</gene>
<dbReference type="Proteomes" id="UP000704611">
    <property type="component" value="Unassembled WGS sequence"/>
</dbReference>
<dbReference type="PANTHER" id="PTHR37323">
    <property type="entry name" value="GCN5-RELATED N-ACETYLTRANSFERASE"/>
    <property type="match status" value="1"/>
</dbReference>
<evidence type="ECO:0000256" key="1">
    <source>
        <dbReference type="ARBA" id="ARBA00022679"/>
    </source>
</evidence>
<dbReference type="PANTHER" id="PTHR37323:SF1">
    <property type="entry name" value="L-ORNITHINE N(ALPHA)-ACYLTRANSFERASE"/>
    <property type="match status" value="1"/>
</dbReference>
<keyword evidence="2" id="KW-0443">Lipid metabolism</keyword>
<proteinExistence type="predicted"/>
<keyword evidence="3 5" id="KW-0012">Acyltransferase</keyword>
<feature type="domain" description="Phospholipid/glycerol acyltransferase" evidence="4">
    <location>
        <begin position="81"/>
        <end position="198"/>
    </location>
</feature>
<dbReference type="Pfam" id="PF13444">
    <property type="entry name" value="Acetyltransf_5"/>
    <property type="match status" value="1"/>
</dbReference>
<evidence type="ECO:0000313" key="6">
    <source>
        <dbReference type="Proteomes" id="UP000704611"/>
    </source>
</evidence>
<dbReference type="RefSeq" id="WP_217669064.1">
    <property type="nucleotide sequence ID" value="NZ_JAHRID010000004.1"/>
</dbReference>
<accession>A0ABS6MM94</accession>
<dbReference type="InterPro" id="IPR002123">
    <property type="entry name" value="Plipid/glycerol_acylTrfase"/>
</dbReference>
<organism evidence="5 6">
    <name type="scientific">Arsukibacterium indicum</name>
    <dbReference type="NCBI Taxonomy" id="2848612"/>
    <lineage>
        <taxon>Bacteria</taxon>
        <taxon>Pseudomonadati</taxon>
        <taxon>Pseudomonadota</taxon>
        <taxon>Gammaproteobacteria</taxon>
        <taxon>Chromatiales</taxon>
        <taxon>Chromatiaceae</taxon>
        <taxon>Arsukibacterium</taxon>
    </lineage>
</organism>
<evidence type="ECO:0000256" key="2">
    <source>
        <dbReference type="ARBA" id="ARBA00023098"/>
    </source>
</evidence>
<name>A0ABS6MM94_9GAMM</name>
<keyword evidence="1" id="KW-0808">Transferase</keyword>
<evidence type="ECO:0000256" key="3">
    <source>
        <dbReference type="ARBA" id="ARBA00023315"/>
    </source>
</evidence>
<dbReference type="InterPro" id="IPR052351">
    <property type="entry name" value="Ornithine_N-alpha-AT"/>
</dbReference>
<evidence type="ECO:0000313" key="5">
    <source>
        <dbReference type="EMBL" id="MBV2129431.1"/>
    </source>
</evidence>
<dbReference type="EMBL" id="JAHRID010000004">
    <property type="protein sequence ID" value="MBV2129431.1"/>
    <property type="molecule type" value="Genomic_DNA"/>
</dbReference>
<comment type="caution">
    <text evidence="5">The sequence shown here is derived from an EMBL/GenBank/DDBJ whole genome shotgun (WGS) entry which is preliminary data.</text>
</comment>
<dbReference type="Pfam" id="PF19576">
    <property type="entry name" value="Acyltransf_2"/>
    <property type="match status" value="1"/>
</dbReference>
<protein>
    <submittedName>
        <fullName evidence="5">Lysophospholipid acyltransferase family protein</fullName>
    </submittedName>
</protein>
<evidence type="ECO:0000259" key="4">
    <source>
        <dbReference type="SMART" id="SM00563"/>
    </source>
</evidence>
<keyword evidence="6" id="KW-1185">Reference proteome</keyword>
<dbReference type="InterPro" id="IPR045746">
    <property type="entry name" value="ACT14924-like_Acyltransf_dom"/>
</dbReference>
<sequence length="579" mass="65563">MFNVEQVIQQQMPGISSKPWLYKPVKGALSYLLHEQEFVAFSQQYPHLQGLDFVEQVLNYFNFSYSARDNEIARIPASGKVVIIANHPIGSLDGLALIKLISEIRPDVKIIANQLLMSVTALHCLLLPVNNMEGGTERNRLSEIRRHLQQDGALVLFPAGEVSRLKPNGVRDGKWHNGFLRFATGAKAPILPIYIDGRNSALFYGASMLYKPLATMLLVQEMFKQQRKNITMRIGEQIPFDSYGQLPLSTKEQLKLFKKHLYRLAKDKAPLLRTQSTIAHPELRSELKADLTQCQQLGTTSDGKLIYLYHHKQSSALMREIGRLRELAFRAVGEGTGNKRDIDKYDSYYHHLILWDPAELEMVGAYRLAPSGDIIRSSGVSGLYTASLFRYNQTMQPYLEQGLELGRSFIQPRYWGKRSLDYLWYGIGAYLQHNPQIRYLFGAVSISASYPQTARDLLVYFYSLYFGADQVLLQANQPYLLSDEQRHHLQSQFSGTDYTADFTQLKHLLANMGLSVPTLYKQYSELCQPGGASFLAFSTDPAFADCVDGLVLVDLQQLKPAKQARYLTQAASKRNVKAV</sequence>